<feature type="non-terminal residue" evidence="2">
    <location>
        <position position="48"/>
    </location>
</feature>
<keyword evidence="1" id="KW-1133">Transmembrane helix</keyword>
<evidence type="ECO:0000256" key="1">
    <source>
        <dbReference type="SAM" id="Phobius"/>
    </source>
</evidence>
<evidence type="ECO:0000313" key="2">
    <source>
        <dbReference type="EMBL" id="GAG69899.1"/>
    </source>
</evidence>
<reference evidence="2" key="1">
    <citation type="journal article" date="2014" name="Front. Microbiol.">
        <title>High frequency of phylogenetically diverse reductive dehalogenase-homologous genes in deep subseafloor sedimentary metagenomes.</title>
        <authorList>
            <person name="Kawai M."/>
            <person name="Futagami T."/>
            <person name="Toyoda A."/>
            <person name="Takaki Y."/>
            <person name="Nishi S."/>
            <person name="Hori S."/>
            <person name="Arai W."/>
            <person name="Tsubouchi T."/>
            <person name="Morono Y."/>
            <person name="Uchiyama I."/>
            <person name="Ito T."/>
            <person name="Fujiyama A."/>
            <person name="Inagaki F."/>
            <person name="Takami H."/>
        </authorList>
    </citation>
    <scope>NUCLEOTIDE SEQUENCE</scope>
    <source>
        <strain evidence="2">Expedition CK06-06</strain>
    </source>
</reference>
<comment type="caution">
    <text evidence="2">The sequence shown here is derived from an EMBL/GenBank/DDBJ whole genome shotgun (WGS) entry which is preliminary data.</text>
</comment>
<dbReference type="EMBL" id="BART01008175">
    <property type="protein sequence ID" value="GAG69899.1"/>
    <property type="molecule type" value="Genomic_DNA"/>
</dbReference>
<proteinExistence type="predicted"/>
<dbReference type="AlphaFoldDB" id="X0ZKF6"/>
<protein>
    <submittedName>
        <fullName evidence="2">Uncharacterized protein</fullName>
    </submittedName>
</protein>
<keyword evidence="1" id="KW-0812">Transmembrane</keyword>
<organism evidence="2">
    <name type="scientific">marine sediment metagenome</name>
    <dbReference type="NCBI Taxonomy" id="412755"/>
    <lineage>
        <taxon>unclassified sequences</taxon>
        <taxon>metagenomes</taxon>
        <taxon>ecological metagenomes</taxon>
    </lineage>
</organism>
<keyword evidence="1" id="KW-0472">Membrane</keyword>
<accession>X0ZKF6</accession>
<gene>
    <name evidence="2" type="ORF">S01H4_18437</name>
</gene>
<name>X0ZKF6_9ZZZZ</name>
<feature type="transmembrane region" description="Helical" evidence="1">
    <location>
        <begin position="6"/>
        <end position="33"/>
    </location>
</feature>
<sequence length="48" mass="5296">MSLYAILIPIANAAISGVGFDSLLCISIIYIAIRDKNLYAFMYLCSFC</sequence>